<dbReference type="Proteomes" id="UP000621540">
    <property type="component" value="Unassembled WGS sequence"/>
</dbReference>
<dbReference type="NCBIfam" id="NF001299">
    <property type="entry name" value="PRK00241.1"/>
    <property type="match status" value="1"/>
</dbReference>
<dbReference type="InterPro" id="IPR049734">
    <property type="entry name" value="NudC-like_C"/>
</dbReference>
<dbReference type="RefSeq" id="WP_147619596.1">
    <property type="nucleotide sequence ID" value="NZ_JACOQH010000006.1"/>
</dbReference>
<gene>
    <name evidence="11" type="primary">nudC</name>
    <name evidence="11" type="ORF">H8Z76_09275</name>
</gene>
<comment type="caution">
    <text evidence="11">The sequence shown here is derived from an EMBL/GenBank/DDBJ whole genome shotgun (WGS) entry which is preliminary data.</text>
</comment>
<protein>
    <recommendedName>
        <fullName evidence="4">NAD(+) diphosphatase</fullName>
        <ecNumber evidence="4">3.6.1.22</ecNumber>
    </recommendedName>
</protein>
<dbReference type="InterPro" id="IPR015376">
    <property type="entry name" value="Znr_NADH_PPase"/>
</dbReference>
<comment type="similarity">
    <text evidence="3">Belongs to the Nudix hydrolase family. NudC subfamily.</text>
</comment>
<dbReference type="Pfam" id="PF09297">
    <property type="entry name" value="Zn_ribbon_NUD"/>
    <property type="match status" value="1"/>
</dbReference>
<evidence type="ECO:0000256" key="2">
    <source>
        <dbReference type="ARBA" id="ARBA00001947"/>
    </source>
</evidence>
<evidence type="ECO:0000256" key="5">
    <source>
        <dbReference type="ARBA" id="ARBA00022723"/>
    </source>
</evidence>
<name>A0ABR7IB71_9FIRM</name>
<evidence type="ECO:0000259" key="10">
    <source>
        <dbReference type="PROSITE" id="PS51462"/>
    </source>
</evidence>
<keyword evidence="8" id="KW-0520">NAD</keyword>
<dbReference type="EMBL" id="JACOQH010000006">
    <property type="protein sequence ID" value="MBC5754196.1"/>
    <property type="molecule type" value="Genomic_DNA"/>
</dbReference>
<dbReference type="GO" id="GO:0016787">
    <property type="term" value="F:hydrolase activity"/>
    <property type="evidence" value="ECO:0007669"/>
    <property type="project" value="UniProtKB-KW"/>
</dbReference>
<evidence type="ECO:0000256" key="4">
    <source>
        <dbReference type="ARBA" id="ARBA00012381"/>
    </source>
</evidence>
<dbReference type="PROSITE" id="PS51462">
    <property type="entry name" value="NUDIX"/>
    <property type="match status" value="1"/>
</dbReference>
<evidence type="ECO:0000256" key="7">
    <source>
        <dbReference type="ARBA" id="ARBA00022842"/>
    </source>
</evidence>
<keyword evidence="6 11" id="KW-0378">Hydrolase</keyword>
<organism evidence="11 12">
    <name type="scientific">Roseburia yibonii</name>
    <dbReference type="NCBI Taxonomy" id="2763063"/>
    <lineage>
        <taxon>Bacteria</taxon>
        <taxon>Bacillati</taxon>
        <taxon>Bacillota</taxon>
        <taxon>Clostridia</taxon>
        <taxon>Lachnospirales</taxon>
        <taxon>Lachnospiraceae</taxon>
        <taxon>Roseburia</taxon>
    </lineage>
</organism>
<evidence type="ECO:0000256" key="1">
    <source>
        <dbReference type="ARBA" id="ARBA00001946"/>
    </source>
</evidence>
<feature type="domain" description="Nudix hydrolase" evidence="10">
    <location>
        <begin position="148"/>
        <end position="275"/>
    </location>
</feature>
<keyword evidence="5" id="KW-0479">Metal-binding</keyword>
<comment type="catalytic activity">
    <reaction evidence="9">
        <text>a 5'-end NAD(+)-phospho-ribonucleoside in mRNA + H2O = a 5'-end phospho-adenosine-phospho-ribonucleoside in mRNA + beta-nicotinamide D-ribonucleotide + 2 H(+)</text>
        <dbReference type="Rhea" id="RHEA:60876"/>
        <dbReference type="Rhea" id="RHEA-COMP:15698"/>
        <dbReference type="Rhea" id="RHEA-COMP:15719"/>
        <dbReference type="ChEBI" id="CHEBI:14649"/>
        <dbReference type="ChEBI" id="CHEBI:15377"/>
        <dbReference type="ChEBI" id="CHEBI:15378"/>
        <dbReference type="ChEBI" id="CHEBI:144029"/>
        <dbReference type="ChEBI" id="CHEBI:144051"/>
    </reaction>
    <physiologicalReaction direction="left-to-right" evidence="9">
        <dbReference type="Rhea" id="RHEA:60877"/>
    </physiologicalReaction>
</comment>
<dbReference type="InterPro" id="IPR000086">
    <property type="entry name" value="NUDIX_hydrolase_dom"/>
</dbReference>
<evidence type="ECO:0000313" key="12">
    <source>
        <dbReference type="Proteomes" id="UP000621540"/>
    </source>
</evidence>
<dbReference type="CDD" id="cd03429">
    <property type="entry name" value="NUDIX_NADH_pyrophosphatase_Nudt13"/>
    <property type="match status" value="1"/>
</dbReference>
<keyword evidence="12" id="KW-1185">Reference proteome</keyword>
<dbReference type="InterPro" id="IPR020084">
    <property type="entry name" value="NUDIX_hydrolase_CS"/>
</dbReference>
<dbReference type="PANTHER" id="PTHR42904:SF6">
    <property type="entry name" value="NAD-CAPPED RNA HYDROLASE NUDT12"/>
    <property type="match status" value="1"/>
</dbReference>
<dbReference type="PROSITE" id="PS00893">
    <property type="entry name" value="NUDIX_BOX"/>
    <property type="match status" value="1"/>
</dbReference>
<dbReference type="InterPro" id="IPR050241">
    <property type="entry name" value="NAD-cap_RNA_hydrolase_NudC"/>
</dbReference>
<comment type="cofactor">
    <cofactor evidence="1">
        <name>Mg(2+)</name>
        <dbReference type="ChEBI" id="CHEBI:18420"/>
    </cofactor>
</comment>
<evidence type="ECO:0000256" key="3">
    <source>
        <dbReference type="ARBA" id="ARBA00009595"/>
    </source>
</evidence>
<evidence type="ECO:0000256" key="8">
    <source>
        <dbReference type="ARBA" id="ARBA00023027"/>
    </source>
</evidence>
<dbReference type="InterPro" id="IPR015797">
    <property type="entry name" value="NUDIX_hydrolase-like_dom_sf"/>
</dbReference>
<dbReference type="Gene3D" id="3.90.79.20">
    <property type="match status" value="1"/>
</dbReference>
<keyword evidence="7" id="KW-0460">Magnesium</keyword>
<comment type="cofactor">
    <cofactor evidence="2">
        <name>Zn(2+)</name>
        <dbReference type="ChEBI" id="CHEBI:29105"/>
    </cofactor>
</comment>
<dbReference type="Gene3D" id="3.90.79.10">
    <property type="entry name" value="Nucleoside Triphosphate Pyrophosphohydrolase"/>
    <property type="match status" value="1"/>
</dbReference>
<accession>A0ABR7IB71</accession>
<reference evidence="11 12" key="1">
    <citation type="submission" date="2020-08" db="EMBL/GenBank/DDBJ databases">
        <title>Genome public.</title>
        <authorList>
            <person name="Liu C."/>
            <person name="Sun Q."/>
        </authorList>
    </citation>
    <scope>NUCLEOTIDE SEQUENCE [LARGE SCALE GENOMIC DNA]</scope>
    <source>
        <strain evidence="11 12">BX0805</strain>
    </source>
</reference>
<dbReference type="Pfam" id="PF00293">
    <property type="entry name" value="NUDIX"/>
    <property type="match status" value="1"/>
</dbReference>
<dbReference type="PANTHER" id="PTHR42904">
    <property type="entry name" value="NUDIX HYDROLASE, NUDC SUBFAMILY"/>
    <property type="match status" value="1"/>
</dbReference>
<evidence type="ECO:0000256" key="6">
    <source>
        <dbReference type="ARBA" id="ARBA00022801"/>
    </source>
</evidence>
<evidence type="ECO:0000313" key="11">
    <source>
        <dbReference type="EMBL" id="MBC5754196.1"/>
    </source>
</evidence>
<evidence type="ECO:0000256" key="9">
    <source>
        <dbReference type="ARBA" id="ARBA00023679"/>
    </source>
</evidence>
<proteinExistence type="inferred from homology"/>
<dbReference type="SUPFAM" id="SSF55811">
    <property type="entry name" value="Nudix"/>
    <property type="match status" value="1"/>
</dbReference>
<dbReference type="EC" id="3.6.1.22" evidence="4"/>
<sequence length="279" mass="32397">MIQDIFPHVYHNEFTPHAPKAQDIVLIFDGNEVLLDEKNKWMLTFEEVKARIGEQEAEYRYLFQIDDTGFFYLRNADVDKIPGLCRCRKNIFRTYAPRHLAFAGITAFNLYQWRESHQFCGRCGGQLEPDEKERAMRCPKCGEIVYPVISPAVIIGLIDPERDRILFTKYADRDYKKYALIAGFSEIGETLEQTVAREVKEEVGLSVKNIRYYKNQPWAFTGTLLVGFFAELDGADDITLEEDELGEATWFTRENMPPTDNDISLTAEMMEVFRRGEEK</sequence>